<dbReference type="PANTHER" id="PTHR43895:SF65">
    <property type="entry name" value="CBL-INTERACTING PROTEIN KINASE 21"/>
    <property type="match status" value="1"/>
</dbReference>
<dbReference type="PROSITE" id="PS50011">
    <property type="entry name" value="PROTEIN_KINASE_DOM"/>
    <property type="match status" value="1"/>
</dbReference>
<dbReference type="Proteomes" id="UP001374535">
    <property type="component" value="Chromosome 5"/>
</dbReference>
<dbReference type="InterPro" id="IPR011009">
    <property type="entry name" value="Kinase-like_dom_sf"/>
</dbReference>
<evidence type="ECO:0000256" key="2">
    <source>
        <dbReference type="ARBA" id="ARBA00022679"/>
    </source>
</evidence>
<keyword evidence="1" id="KW-0723">Serine/threonine-protein kinase</keyword>
<name>A0AAQ3RZZ7_VIGMU</name>
<keyword evidence="3" id="KW-0547">Nucleotide-binding</keyword>
<evidence type="ECO:0000256" key="4">
    <source>
        <dbReference type="ARBA" id="ARBA00022777"/>
    </source>
</evidence>
<dbReference type="PANTHER" id="PTHR43895">
    <property type="entry name" value="CALCIUM/CALMODULIN-DEPENDENT PROTEIN KINASE KINASE-RELATED"/>
    <property type="match status" value="1"/>
</dbReference>
<organism evidence="7 8">
    <name type="scientific">Vigna mungo</name>
    <name type="common">Black gram</name>
    <name type="synonym">Phaseolus mungo</name>
    <dbReference type="NCBI Taxonomy" id="3915"/>
    <lineage>
        <taxon>Eukaryota</taxon>
        <taxon>Viridiplantae</taxon>
        <taxon>Streptophyta</taxon>
        <taxon>Embryophyta</taxon>
        <taxon>Tracheophyta</taxon>
        <taxon>Spermatophyta</taxon>
        <taxon>Magnoliopsida</taxon>
        <taxon>eudicotyledons</taxon>
        <taxon>Gunneridae</taxon>
        <taxon>Pentapetalae</taxon>
        <taxon>rosids</taxon>
        <taxon>fabids</taxon>
        <taxon>Fabales</taxon>
        <taxon>Fabaceae</taxon>
        <taxon>Papilionoideae</taxon>
        <taxon>50 kb inversion clade</taxon>
        <taxon>NPAAA clade</taxon>
        <taxon>indigoferoid/millettioid clade</taxon>
        <taxon>Phaseoleae</taxon>
        <taxon>Vigna</taxon>
    </lineage>
</organism>
<accession>A0AAQ3RZZ7</accession>
<dbReference type="GO" id="GO:0007165">
    <property type="term" value="P:signal transduction"/>
    <property type="evidence" value="ECO:0007669"/>
    <property type="project" value="TreeGrafter"/>
</dbReference>
<evidence type="ECO:0000259" key="6">
    <source>
        <dbReference type="PROSITE" id="PS50011"/>
    </source>
</evidence>
<keyword evidence="4" id="KW-0418">Kinase</keyword>
<sequence>MIASEGKRSESECRKLFQQLIDGVSYCHTKGVFHRDLKVLFLPFQAQIVPYSSLWSCLFHTNAAMSLQLENVLVDNKGNLKITDFGLSASPQHLRVRCYYAFNFNHFG</sequence>
<dbReference type="EMBL" id="CP144696">
    <property type="protein sequence ID" value="WVZ12602.1"/>
    <property type="molecule type" value="Genomic_DNA"/>
</dbReference>
<evidence type="ECO:0000313" key="8">
    <source>
        <dbReference type="Proteomes" id="UP001374535"/>
    </source>
</evidence>
<keyword evidence="5" id="KW-0067">ATP-binding</keyword>
<gene>
    <name evidence="7" type="ORF">V8G54_017132</name>
</gene>
<evidence type="ECO:0000256" key="5">
    <source>
        <dbReference type="ARBA" id="ARBA00022840"/>
    </source>
</evidence>
<dbReference type="InterPro" id="IPR000719">
    <property type="entry name" value="Prot_kinase_dom"/>
</dbReference>
<dbReference type="Pfam" id="PF00069">
    <property type="entry name" value="Pkinase"/>
    <property type="match status" value="1"/>
</dbReference>
<evidence type="ECO:0000313" key="7">
    <source>
        <dbReference type="EMBL" id="WVZ12602.1"/>
    </source>
</evidence>
<keyword evidence="2" id="KW-0808">Transferase</keyword>
<feature type="domain" description="Protein kinase" evidence="6">
    <location>
        <begin position="1"/>
        <end position="108"/>
    </location>
</feature>
<keyword evidence="8" id="KW-1185">Reference proteome</keyword>
<dbReference type="AlphaFoldDB" id="A0AAQ3RZZ7"/>
<protein>
    <recommendedName>
        <fullName evidence="6">Protein kinase domain-containing protein</fullName>
    </recommendedName>
</protein>
<dbReference type="GO" id="GO:0005524">
    <property type="term" value="F:ATP binding"/>
    <property type="evidence" value="ECO:0007669"/>
    <property type="project" value="UniProtKB-KW"/>
</dbReference>
<dbReference type="SUPFAM" id="SSF56112">
    <property type="entry name" value="Protein kinase-like (PK-like)"/>
    <property type="match status" value="1"/>
</dbReference>
<evidence type="ECO:0000256" key="3">
    <source>
        <dbReference type="ARBA" id="ARBA00022741"/>
    </source>
</evidence>
<dbReference type="GO" id="GO:0004674">
    <property type="term" value="F:protein serine/threonine kinase activity"/>
    <property type="evidence" value="ECO:0007669"/>
    <property type="project" value="UniProtKB-KW"/>
</dbReference>
<dbReference type="Gene3D" id="1.10.510.10">
    <property type="entry name" value="Transferase(Phosphotransferase) domain 1"/>
    <property type="match status" value="1"/>
</dbReference>
<evidence type="ECO:0000256" key="1">
    <source>
        <dbReference type="ARBA" id="ARBA00022527"/>
    </source>
</evidence>
<reference evidence="7 8" key="1">
    <citation type="journal article" date="2023" name="Life. Sci Alliance">
        <title>Evolutionary insights into 3D genome organization and epigenetic landscape of Vigna mungo.</title>
        <authorList>
            <person name="Junaid A."/>
            <person name="Singh B."/>
            <person name="Bhatia S."/>
        </authorList>
    </citation>
    <scope>NUCLEOTIDE SEQUENCE [LARGE SCALE GENOMIC DNA]</scope>
    <source>
        <strain evidence="7">Urdbean</strain>
    </source>
</reference>
<proteinExistence type="predicted"/>